<dbReference type="GO" id="GO:0006518">
    <property type="term" value="P:peptide metabolic process"/>
    <property type="evidence" value="ECO:0007669"/>
    <property type="project" value="TreeGrafter"/>
</dbReference>
<dbReference type="InterPro" id="IPR013647">
    <property type="entry name" value="OligopepF_N_dom"/>
</dbReference>
<dbReference type="Pfam" id="PF01432">
    <property type="entry name" value="Peptidase_M3"/>
    <property type="match status" value="1"/>
</dbReference>
<dbReference type="AlphaFoldDB" id="A0A1G8GYI8"/>
<dbReference type="Pfam" id="PF08439">
    <property type="entry name" value="Peptidase_M3_N"/>
    <property type="match status" value="1"/>
</dbReference>
<dbReference type="PANTHER" id="PTHR11804:SF45">
    <property type="entry name" value="SIMILAR TO OLIGOENDOPEPTIDASE"/>
    <property type="match status" value="1"/>
</dbReference>
<evidence type="ECO:0000256" key="2">
    <source>
        <dbReference type="ARBA" id="ARBA00022723"/>
    </source>
</evidence>
<dbReference type="InterPro" id="IPR042088">
    <property type="entry name" value="OligoPept_F_C"/>
</dbReference>
<evidence type="ECO:0000256" key="6">
    <source>
        <dbReference type="RuleBase" id="RU368091"/>
    </source>
</evidence>
<accession>A0A1G8GYI8</accession>
<evidence type="ECO:0000259" key="8">
    <source>
        <dbReference type="Pfam" id="PF08439"/>
    </source>
</evidence>
<evidence type="ECO:0000256" key="5">
    <source>
        <dbReference type="ARBA" id="ARBA00023049"/>
    </source>
</evidence>
<feature type="domain" description="Peptidase M3A/M3B catalytic" evidence="7">
    <location>
        <begin position="203"/>
        <end position="583"/>
    </location>
</feature>
<name>A0A1G8GYI8_9CLOT</name>
<dbReference type="Proteomes" id="UP000183255">
    <property type="component" value="Unassembled WGS sequence"/>
</dbReference>
<dbReference type="GO" id="GO:0006508">
    <property type="term" value="P:proteolysis"/>
    <property type="evidence" value="ECO:0007669"/>
    <property type="project" value="UniProtKB-KW"/>
</dbReference>
<dbReference type="EC" id="3.4.24.-" evidence="6"/>
<keyword evidence="2 6" id="KW-0479">Metal-binding</keyword>
<dbReference type="InterPro" id="IPR034009">
    <property type="entry name" value="M3B_PepF_4"/>
</dbReference>
<keyword evidence="4 6" id="KW-0862">Zinc</keyword>
<evidence type="ECO:0000256" key="4">
    <source>
        <dbReference type="ARBA" id="ARBA00022833"/>
    </source>
</evidence>
<evidence type="ECO:0000259" key="7">
    <source>
        <dbReference type="Pfam" id="PF01432"/>
    </source>
</evidence>
<proteinExistence type="inferred from homology"/>
<dbReference type="Gene3D" id="1.20.140.70">
    <property type="entry name" value="Oligopeptidase f, N-terminal domain"/>
    <property type="match status" value="1"/>
</dbReference>
<reference evidence="9 10" key="1">
    <citation type="submission" date="2016-10" db="EMBL/GenBank/DDBJ databases">
        <authorList>
            <person name="de Groot N.N."/>
        </authorList>
    </citation>
    <scope>NUCLEOTIDE SEQUENCE [LARGE SCALE GENOMIC DNA]</scope>
    <source>
        <strain evidence="9 10">CGMCC 1.5058</strain>
    </source>
</reference>
<comment type="cofactor">
    <cofactor evidence="6">
        <name>Zn(2+)</name>
        <dbReference type="ChEBI" id="CHEBI:29105"/>
    </cofactor>
    <text evidence="6">Binds 1 zinc ion.</text>
</comment>
<dbReference type="InterPro" id="IPR045090">
    <property type="entry name" value="Pept_M3A_M3B"/>
</dbReference>
<dbReference type="SUPFAM" id="SSF55486">
    <property type="entry name" value="Metalloproteases ('zincins'), catalytic domain"/>
    <property type="match status" value="1"/>
</dbReference>
<dbReference type="GO" id="GO:0046872">
    <property type="term" value="F:metal ion binding"/>
    <property type="evidence" value="ECO:0007669"/>
    <property type="project" value="UniProtKB-UniRule"/>
</dbReference>
<evidence type="ECO:0000313" key="10">
    <source>
        <dbReference type="Proteomes" id="UP000183255"/>
    </source>
</evidence>
<gene>
    <name evidence="9" type="ORF">SAMN05421804_101409</name>
</gene>
<evidence type="ECO:0000256" key="1">
    <source>
        <dbReference type="ARBA" id="ARBA00022670"/>
    </source>
</evidence>
<dbReference type="CDD" id="cd09609">
    <property type="entry name" value="M3B_PepF"/>
    <property type="match status" value="1"/>
</dbReference>
<dbReference type="PANTHER" id="PTHR11804">
    <property type="entry name" value="PROTEASE M3 THIMET OLIGOPEPTIDASE-RELATED"/>
    <property type="match status" value="1"/>
</dbReference>
<feature type="domain" description="Oligopeptidase F N-terminal" evidence="8">
    <location>
        <begin position="133"/>
        <end position="181"/>
    </location>
</feature>
<dbReference type="RefSeq" id="WP_031573415.1">
    <property type="nucleotide sequence ID" value="NZ_FNDZ01000001.1"/>
</dbReference>
<comment type="similarity">
    <text evidence="6">Belongs to the peptidase M3B family.</text>
</comment>
<sequence length="606" mass="69882">MDKKVILRSEADASKTWDLRGIYENEDRVKEAEKALYEKSMELEKDFRGKLTSTPSINLCLDGYREVVELAGLISSFRFLAVSVDMTDHENQGKSVEAANLISDVMARLSFIQGEILMNEESVLMDAAKTSRENQHFLEDLLREKPHALSIELERALAVLSPVMNSPMSIYNKAKLQDMDFGSFDVEGKSHPLSFVLYENHYDYDNDKKIRRAAFSAFTKKLKEYENTVAGVYQTQVQKEKALSKLKGFESVIDYLLFDQKVTREMYDRQIDVIYKELAPHMRKYAKLLKRIHRLEEMTFNDLKLSVDPTFEPPITVEESKKYVMEGLKILGEDYLEMIERAFGERWIDFVQNKGKSTGAFCSSPYGRHPYILISWTERMREVFVLAHELGHAGHFYLSQSHQNIFDARPSLYFIEAPSTMNEMIMANHLLTTSQDKRFRRWVLSSMISRTYYHNFVTHMLEAHYQREVYKIIDAGGSLSAKKLNELKKATLEGFWGEDVKILEGAENTWMRQQHYYKGLYPYTYSAGLTIATEVSGRILKEGASAVEDWKKVLRAGGTKDPVELSKMAGVDITTEQPLKNTIAYIGSIIDEIEEITNELEHELEE</sequence>
<keyword evidence="5 6" id="KW-0482">Metalloprotease</keyword>
<dbReference type="NCBIfam" id="TIGR00181">
    <property type="entry name" value="pepF"/>
    <property type="match status" value="1"/>
</dbReference>
<dbReference type="Gene3D" id="1.10.1370.20">
    <property type="entry name" value="Oligoendopeptidase f, C-terminal domain"/>
    <property type="match status" value="1"/>
</dbReference>
<dbReference type="InterPro" id="IPR004438">
    <property type="entry name" value="Peptidase_M3B"/>
</dbReference>
<keyword evidence="3 6" id="KW-0378">Hydrolase</keyword>
<keyword evidence="1 6" id="KW-0645">Protease</keyword>
<organism evidence="9 10">
    <name type="scientific">Proteiniclasticum ruminis</name>
    <dbReference type="NCBI Taxonomy" id="398199"/>
    <lineage>
        <taxon>Bacteria</taxon>
        <taxon>Bacillati</taxon>
        <taxon>Bacillota</taxon>
        <taxon>Clostridia</taxon>
        <taxon>Eubacteriales</taxon>
        <taxon>Clostridiaceae</taxon>
        <taxon>Proteiniclasticum</taxon>
    </lineage>
</organism>
<protein>
    <recommendedName>
        <fullName evidence="6">Oligopeptidase F</fullName>
        <ecNumber evidence="6">3.4.24.-</ecNumber>
    </recommendedName>
</protein>
<dbReference type="GO" id="GO:0004222">
    <property type="term" value="F:metalloendopeptidase activity"/>
    <property type="evidence" value="ECO:0007669"/>
    <property type="project" value="UniProtKB-UniRule"/>
</dbReference>
<evidence type="ECO:0000313" key="9">
    <source>
        <dbReference type="EMBL" id="SDH99427.1"/>
    </source>
</evidence>
<dbReference type="EMBL" id="FNDZ01000001">
    <property type="protein sequence ID" value="SDH99427.1"/>
    <property type="molecule type" value="Genomic_DNA"/>
</dbReference>
<comment type="function">
    <text evidence="6">Has oligopeptidase activity and degrades a variety of small bioactive peptides.</text>
</comment>
<dbReference type="InterPro" id="IPR001567">
    <property type="entry name" value="Pept_M3A_M3B_dom"/>
</dbReference>
<evidence type="ECO:0000256" key="3">
    <source>
        <dbReference type="ARBA" id="ARBA00022801"/>
    </source>
</evidence>